<protein>
    <submittedName>
        <fullName evidence="2">Uncharacterized protein</fullName>
    </submittedName>
</protein>
<organismHost>
    <name type="scientific">Saimiri sciureus</name>
    <name type="common">Common squirrel monkey</name>
    <dbReference type="NCBI Taxonomy" id="9521"/>
</organismHost>
<organism evidence="2 3">
    <name type="scientific">Saimiriine herpesvirus 2 (strain 488)</name>
    <name type="common">SaHV-2</name>
    <name type="synonym">Herpesvirus saimiri</name>
    <dbReference type="NCBI Taxonomy" id="10384"/>
    <lineage>
        <taxon>Viruses</taxon>
        <taxon>Duplodnaviria</taxon>
        <taxon>Heunggongvirae</taxon>
        <taxon>Peploviricota</taxon>
        <taxon>Herviviricetes</taxon>
        <taxon>Herpesvirales</taxon>
        <taxon>Orthoherpesviridae</taxon>
        <taxon>Gammaherpesvirinae</taxon>
        <taxon>Rhadinovirus</taxon>
        <taxon>Rhadinovirus saimiriinegamma2</taxon>
        <taxon>Saimiriine herpesvirus 2</taxon>
    </lineage>
</organism>
<keyword evidence="1" id="KW-0472">Membrane</keyword>
<evidence type="ECO:0000313" key="2">
    <source>
        <dbReference type="EMBL" id="CAC84322.1"/>
    </source>
</evidence>
<proteinExistence type="predicted"/>
<feature type="transmembrane region" description="Helical" evidence="1">
    <location>
        <begin position="59"/>
        <end position="82"/>
    </location>
</feature>
<dbReference type="EMBL" id="AJ410493">
    <property type="protein sequence ID" value="CAC84322.1"/>
    <property type="molecule type" value="Genomic_DNA"/>
</dbReference>
<evidence type="ECO:0000313" key="3">
    <source>
        <dbReference type="Proteomes" id="UP000168086"/>
    </source>
</evidence>
<keyword evidence="1" id="KW-1133">Transmembrane helix</keyword>
<evidence type="ECO:0000256" key="1">
    <source>
        <dbReference type="SAM" id="Phobius"/>
    </source>
</evidence>
<dbReference type="InterPro" id="IPR057861">
    <property type="entry name" value="BDLF2/ORF27-like"/>
</dbReference>
<dbReference type="Proteomes" id="UP000168086">
    <property type="component" value="Genome"/>
</dbReference>
<dbReference type="Pfam" id="PF25730">
    <property type="entry name" value="Herpes_BDLF2"/>
    <property type="match status" value="1"/>
</dbReference>
<keyword evidence="1" id="KW-0812">Transmembrane</keyword>
<name>Q80BQ0_SHV2C</name>
<sequence>MQEDIPNILYVSREEDGRIVEMIVTEKHKEKYVYYPYSNKSTFTIEDTKLFNIANFSLIIQWITYTLFYSQAVIIFILYCWALNPYRSPGNSVLGGLGQRVPRTVVHINPRNIFEGCDKSIICKLRLPMPIINTTHGKIYPNFTKTDGSSANYKLALERLVGLMNNQQCNVEIISQKKTVFSSQNVTFFENVKSDAILALLVLQKNCHPESVEIVKSKIKLENYGVNYRQHMPQYFTVCNASWADVINNTNYNFKTSDRPCNTNYLLRYPQHVPYIINVK</sequence>
<reference evidence="2 3" key="1">
    <citation type="journal article" date="2003" name="Virology">
        <title>The genome of herpesvirus saimiri C488 which is capable of transforming human T cells.</title>
        <authorList>
            <person name="Ensser A."/>
            <person name="Thurau M."/>
            <person name="Wittmann S."/>
            <person name="Fickenscher H."/>
        </authorList>
    </citation>
    <scope>NUCLEOTIDE SEQUENCE [LARGE SCALE GENOMIC DNA]</scope>
    <source>
        <strain evidence="2">C488</strain>
    </source>
</reference>
<accession>Q80BQ0</accession>